<sequence>MKQKRHSPIMWNDRLGRDVDGGFDETNIPAGAIPSNRDDLLGSGR</sequence>
<dbReference type="AlphaFoldDB" id="A0A382KM77"/>
<proteinExistence type="predicted"/>
<protein>
    <submittedName>
        <fullName evidence="2">Uncharacterized protein</fullName>
    </submittedName>
</protein>
<name>A0A382KM77_9ZZZZ</name>
<dbReference type="EMBL" id="UINC01081588">
    <property type="protein sequence ID" value="SVC25588.1"/>
    <property type="molecule type" value="Genomic_DNA"/>
</dbReference>
<reference evidence="2" key="1">
    <citation type="submission" date="2018-05" db="EMBL/GenBank/DDBJ databases">
        <authorList>
            <person name="Lanie J.A."/>
            <person name="Ng W.-L."/>
            <person name="Kazmierczak K.M."/>
            <person name="Andrzejewski T.M."/>
            <person name="Davidsen T.M."/>
            <person name="Wayne K.J."/>
            <person name="Tettelin H."/>
            <person name="Glass J.I."/>
            <person name="Rusch D."/>
            <person name="Podicherti R."/>
            <person name="Tsui H.-C.T."/>
            <person name="Winkler M.E."/>
        </authorList>
    </citation>
    <scope>NUCLEOTIDE SEQUENCE</scope>
</reference>
<feature type="region of interest" description="Disordered" evidence="1">
    <location>
        <begin position="1"/>
        <end position="45"/>
    </location>
</feature>
<evidence type="ECO:0000256" key="1">
    <source>
        <dbReference type="SAM" id="MobiDB-lite"/>
    </source>
</evidence>
<gene>
    <name evidence="2" type="ORF">METZ01_LOCUS278442</name>
</gene>
<organism evidence="2">
    <name type="scientific">marine metagenome</name>
    <dbReference type="NCBI Taxonomy" id="408172"/>
    <lineage>
        <taxon>unclassified sequences</taxon>
        <taxon>metagenomes</taxon>
        <taxon>ecological metagenomes</taxon>
    </lineage>
</organism>
<accession>A0A382KM77</accession>
<evidence type="ECO:0000313" key="2">
    <source>
        <dbReference type="EMBL" id="SVC25588.1"/>
    </source>
</evidence>
<feature type="compositionally biased region" description="Basic and acidic residues" evidence="1">
    <location>
        <begin position="36"/>
        <end position="45"/>
    </location>
</feature>